<organism evidence="3 4">
    <name type="scientific">Streptomyces chattanoogensis</name>
    <dbReference type="NCBI Taxonomy" id="66876"/>
    <lineage>
        <taxon>Bacteria</taxon>
        <taxon>Bacillati</taxon>
        <taxon>Actinomycetota</taxon>
        <taxon>Actinomycetes</taxon>
        <taxon>Kitasatosporales</taxon>
        <taxon>Streptomycetaceae</taxon>
        <taxon>Streptomyces</taxon>
    </lineage>
</organism>
<accession>A0A0N1JXT4</accession>
<proteinExistence type="predicted"/>
<evidence type="ECO:0000259" key="2">
    <source>
        <dbReference type="Pfam" id="PF05065"/>
    </source>
</evidence>
<gene>
    <name evidence="3" type="ORF">ADL29_19060</name>
</gene>
<evidence type="ECO:0000256" key="1">
    <source>
        <dbReference type="ARBA" id="ARBA00004328"/>
    </source>
</evidence>
<feature type="domain" description="Phage capsid-like C-terminal" evidence="2">
    <location>
        <begin position="15"/>
        <end position="276"/>
    </location>
</feature>
<comment type="subcellular location">
    <subcellularLocation>
        <location evidence="1">Virion</location>
    </subcellularLocation>
</comment>
<dbReference type="SUPFAM" id="SSF56563">
    <property type="entry name" value="Major capsid protein gp5"/>
    <property type="match status" value="1"/>
</dbReference>
<reference evidence="4" key="1">
    <citation type="submission" date="2015-07" db="EMBL/GenBank/DDBJ databases">
        <authorList>
            <person name="Ju K.-S."/>
            <person name="Doroghazi J.R."/>
            <person name="Metcalf W.W."/>
        </authorList>
    </citation>
    <scope>NUCLEOTIDE SEQUENCE [LARGE SCALE GENOMIC DNA]</scope>
    <source>
        <strain evidence="4">NRRL ISP-5002</strain>
    </source>
</reference>
<keyword evidence="4" id="KW-1185">Reference proteome</keyword>
<evidence type="ECO:0000313" key="3">
    <source>
        <dbReference type="EMBL" id="KPC62438.1"/>
    </source>
</evidence>
<comment type="caution">
    <text evidence="3">The sequence shown here is derived from an EMBL/GenBank/DDBJ whole genome shotgun (WGS) entry which is preliminary data.</text>
</comment>
<dbReference type="NCBIfam" id="TIGR01554">
    <property type="entry name" value="major_cap_HK97"/>
    <property type="match status" value="1"/>
</dbReference>
<name>A0A0N1JXT4_9ACTN</name>
<dbReference type="AlphaFoldDB" id="A0A0N1JXT4"/>
<evidence type="ECO:0000313" key="4">
    <source>
        <dbReference type="Proteomes" id="UP000037982"/>
    </source>
</evidence>
<dbReference type="InterPro" id="IPR054612">
    <property type="entry name" value="Phage_capsid-like_C"/>
</dbReference>
<dbReference type="Proteomes" id="UP000037982">
    <property type="component" value="Unassembled WGS sequence"/>
</dbReference>
<dbReference type="Gene3D" id="3.30.2320.10">
    <property type="entry name" value="hypothetical protein PF0899 domain"/>
    <property type="match status" value="1"/>
</dbReference>
<dbReference type="Gene3D" id="3.30.2400.10">
    <property type="entry name" value="Major capsid protein gp5"/>
    <property type="match status" value="1"/>
</dbReference>
<dbReference type="PATRIC" id="fig|66876.3.peg.4192"/>
<protein>
    <recommendedName>
        <fullName evidence="2">Phage capsid-like C-terminal domain-containing protein</fullName>
    </recommendedName>
</protein>
<dbReference type="Pfam" id="PF05065">
    <property type="entry name" value="Phage_capsid"/>
    <property type="match status" value="1"/>
</dbReference>
<dbReference type="EMBL" id="LGKG01000139">
    <property type="protein sequence ID" value="KPC62438.1"/>
    <property type="molecule type" value="Genomic_DNA"/>
</dbReference>
<sequence length="279" mass="29394">MSMFTTSPGVTGVTPDHYAGLIIQPVQGESVAFQVTTQLTTDATRTHLPIVQEDAGAAWTREGDDIPVEDATLGEEVVIPAKVAGLTVVSSELAEDSNPQAQQIVGDGLARSIARKVDAAFYGSLPHPAPRGLEAVPGIHAVTAGKKWTNLDAFLEAIAAAETVGATLTSFTAHPTDALALAQLKEQTGSNRPLLAPDPTMPTRRVIAGVPLYVSPAVTPGTVWGLPKDRVFVVLRRDVKVDVSADAYFQSDQVAVRGTMRVGFGYPHRAAITKVTLTP</sequence>
<dbReference type="InterPro" id="IPR024455">
    <property type="entry name" value="Phage_capsid"/>
</dbReference>